<evidence type="ECO:0000313" key="19">
    <source>
        <dbReference type="Proteomes" id="UP000593766"/>
    </source>
</evidence>
<comment type="similarity">
    <text evidence="3">Belongs to the archaeal riboflavin kinase family.</text>
</comment>
<keyword evidence="7" id="KW-0288">FMN</keyword>
<dbReference type="AlphaFoldDB" id="A0A7M1US60"/>
<evidence type="ECO:0000256" key="14">
    <source>
        <dbReference type="ARBA" id="ARBA00030544"/>
    </source>
</evidence>
<evidence type="ECO:0000256" key="15">
    <source>
        <dbReference type="ARBA" id="ARBA00033116"/>
    </source>
</evidence>
<evidence type="ECO:0000256" key="13">
    <source>
        <dbReference type="ARBA" id="ARBA00029789"/>
    </source>
</evidence>
<dbReference type="Proteomes" id="UP000593766">
    <property type="component" value="Chromosome"/>
</dbReference>
<evidence type="ECO:0000256" key="1">
    <source>
        <dbReference type="ARBA" id="ARBA00001946"/>
    </source>
</evidence>
<dbReference type="UniPathway" id="UPA00276">
    <property type="reaction ID" value="UER00929"/>
</dbReference>
<dbReference type="GeneID" id="59455165"/>
<keyword evidence="11 18" id="KW-0418">Kinase</keyword>
<dbReference type="SUPFAM" id="SSF82114">
    <property type="entry name" value="Riboflavin kinase-like"/>
    <property type="match status" value="1"/>
</dbReference>
<evidence type="ECO:0000256" key="5">
    <source>
        <dbReference type="ARBA" id="ARBA00017394"/>
    </source>
</evidence>
<proteinExistence type="inferred from homology"/>
<reference evidence="18 19" key="1">
    <citation type="submission" date="2020-10" db="EMBL/GenBank/DDBJ databases">
        <title>Complete genome sequence of Thermosphaera aggregans strain 3507.</title>
        <authorList>
            <person name="Zayulina K.S."/>
            <person name="Elcheninov A.G."/>
            <person name="Toshchakov S.V."/>
            <person name="Kublanov I.V."/>
            <person name="Kochetkova T.V."/>
        </authorList>
    </citation>
    <scope>NUCLEOTIDE SEQUENCE [LARGE SCALE GENOMIC DNA]</scope>
    <source>
        <strain evidence="18 19">3507</strain>
    </source>
</reference>
<dbReference type="EC" id="2.7.1.161" evidence="4"/>
<keyword evidence="9" id="KW-0479">Metal-binding</keyword>
<comment type="pathway">
    <text evidence="2">Cofactor biosynthesis; FMN biosynthesis; FMN from riboflavin (CTP route): step 1/1.</text>
</comment>
<keyword evidence="10" id="KW-0547">Nucleotide-binding</keyword>
<evidence type="ECO:0000259" key="17">
    <source>
        <dbReference type="Pfam" id="PF01982"/>
    </source>
</evidence>
<dbReference type="InterPro" id="IPR023602">
    <property type="entry name" value="Riboflavin_kinase_CTP-dep"/>
</dbReference>
<keyword evidence="8" id="KW-0808">Transferase</keyword>
<evidence type="ECO:0000256" key="8">
    <source>
        <dbReference type="ARBA" id="ARBA00022679"/>
    </source>
</evidence>
<dbReference type="InterPro" id="IPR039063">
    <property type="entry name" value="RibK_CTP-dep"/>
</dbReference>
<dbReference type="PANTHER" id="PTHR40706:SF1">
    <property type="entry name" value="RIBOFLAVIN KINASE"/>
    <property type="match status" value="1"/>
</dbReference>
<dbReference type="GO" id="GO:0000166">
    <property type="term" value="F:nucleotide binding"/>
    <property type="evidence" value="ECO:0007669"/>
    <property type="project" value="UniProtKB-KW"/>
</dbReference>
<dbReference type="Pfam" id="PF01982">
    <property type="entry name" value="CTP-dep_RFKase"/>
    <property type="match status" value="1"/>
</dbReference>
<keyword evidence="19" id="KW-1185">Reference proteome</keyword>
<dbReference type="InterPro" id="IPR023465">
    <property type="entry name" value="Riboflavin_kinase_dom_sf"/>
</dbReference>
<evidence type="ECO:0000256" key="11">
    <source>
        <dbReference type="ARBA" id="ARBA00022777"/>
    </source>
</evidence>
<keyword evidence="6" id="KW-0285">Flavoprotein</keyword>
<name>A0A7M1US60_9CREN</name>
<accession>A0A7M1US60</accession>
<dbReference type="PANTHER" id="PTHR40706">
    <property type="entry name" value="RIBOFLAVIN KINASE"/>
    <property type="match status" value="1"/>
</dbReference>
<dbReference type="Gene3D" id="2.40.30.30">
    <property type="entry name" value="Riboflavin kinase-like"/>
    <property type="match status" value="1"/>
</dbReference>
<gene>
    <name evidence="18" type="ORF">IMZ38_07065</name>
</gene>
<keyword evidence="12" id="KW-0460">Magnesium</keyword>
<dbReference type="GO" id="GO:0009398">
    <property type="term" value="P:FMN biosynthetic process"/>
    <property type="evidence" value="ECO:0007669"/>
    <property type="project" value="UniProtKB-UniPathway"/>
</dbReference>
<evidence type="ECO:0000256" key="6">
    <source>
        <dbReference type="ARBA" id="ARBA00022630"/>
    </source>
</evidence>
<protein>
    <recommendedName>
        <fullName evidence="5">Riboflavin kinase</fullName>
        <ecNumber evidence="4">2.7.1.161</ecNumber>
    </recommendedName>
    <alternativeName>
        <fullName evidence="14">CTP-dependent riboflavin kinase</fullName>
    </alternativeName>
    <alternativeName>
        <fullName evidence="15">CTP:riboflavin 5'-phosphotransferase</fullName>
    </alternativeName>
    <alternativeName>
        <fullName evidence="13">Flavokinase</fullName>
    </alternativeName>
</protein>
<feature type="domain" description="Riboflavin kinase" evidence="17">
    <location>
        <begin position="24"/>
        <end position="135"/>
    </location>
</feature>
<dbReference type="GO" id="GO:0009231">
    <property type="term" value="P:riboflavin biosynthetic process"/>
    <property type="evidence" value="ECO:0007669"/>
    <property type="project" value="InterPro"/>
</dbReference>
<evidence type="ECO:0000256" key="12">
    <source>
        <dbReference type="ARBA" id="ARBA00022842"/>
    </source>
</evidence>
<evidence type="ECO:0000256" key="10">
    <source>
        <dbReference type="ARBA" id="ARBA00022741"/>
    </source>
</evidence>
<comment type="cofactor">
    <cofactor evidence="1">
        <name>Mg(2+)</name>
        <dbReference type="ChEBI" id="CHEBI:18420"/>
    </cofactor>
</comment>
<evidence type="ECO:0000313" key="18">
    <source>
        <dbReference type="EMBL" id="QOR94357.1"/>
    </source>
</evidence>
<comment type="catalytic activity">
    <reaction evidence="16">
        <text>riboflavin + CTP = CDP + FMN + H(+)</text>
        <dbReference type="Rhea" id="RHEA:25021"/>
        <dbReference type="ChEBI" id="CHEBI:15378"/>
        <dbReference type="ChEBI" id="CHEBI:37563"/>
        <dbReference type="ChEBI" id="CHEBI:57986"/>
        <dbReference type="ChEBI" id="CHEBI:58069"/>
        <dbReference type="ChEBI" id="CHEBI:58210"/>
        <dbReference type="EC" id="2.7.1.161"/>
    </reaction>
</comment>
<evidence type="ECO:0000256" key="7">
    <source>
        <dbReference type="ARBA" id="ARBA00022643"/>
    </source>
</evidence>
<evidence type="ECO:0000256" key="2">
    <source>
        <dbReference type="ARBA" id="ARBA00005219"/>
    </source>
</evidence>
<organism evidence="18 19">
    <name type="scientific">Thermosphaera chiliense</name>
    <dbReference type="NCBI Taxonomy" id="3402707"/>
    <lineage>
        <taxon>Archaea</taxon>
        <taxon>Thermoproteota</taxon>
        <taxon>Thermoprotei</taxon>
        <taxon>Desulfurococcales</taxon>
        <taxon>Desulfurococcaceae</taxon>
        <taxon>Thermosphaera</taxon>
    </lineage>
</organism>
<evidence type="ECO:0000256" key="16">
    <source>
        <dbReference type="ARBA" id="ARBA00047857"/>
    </source>
</evidence>
<evidence type="ECO:0000256" key="4">
    <source>
        <dbReference type="ARBA" id="ARBA00011987"/>
    </source>
</evidence>
<dbReference type="GO" id="GO:0046872">
    <property type="term" value="F:metal ion binding"/>
    <property type="evidence" value="ECO:0007669"/>
    <property type="project" value="UniProtKB-KW"/>
</dbReference>
<dbReference type="KEGG" id="tcs:IMZ38_07065"/>
<evidence type="ECO:0000256" key="3">
    <source>
        <dbReference type="ARBA" id="ARBA00006428"/>
    </source>
</evidence>
<dbReference type="GO" id="GO:0008531">
    <property type="term" value="F:riboflavin kinase activity"/>
    <property type="evidence" value="ECO:0007669"/>
    <property type="project" value="InterPro"/>
</dbReference>
<evidence type="ECO:0000256" key="9">
    <source>
        <dbReference type="ARBA" id="ARBA00022723"/>
    </source>
</evidence>
<dbReference type="OrthoDB" id="30955at2157"/>
<dbReference type="RefSeq" id="WP_193436157.1">
    <property type="nucleotide sequence ID" value="NZ_CP063144.1"/>
</dbReference>
<sequence length="143" mass="15744">MECSPDHKYTSHPGTRVLRIEGRVVQGLGEGGFYVEKYVEEFEKTLGFKPFPGTLNIEVLNGDPALHECRGVEVKPPSPGYGPVIAYPACLNSEKVFVIKPLMTKHSSRVIEAISPFNLRKVLGLKNGDIVEVTIFCGEDQAI</sequence>
<dbReference type="EMBL" id="CP063144">
    <property type="protein sequence ID" value="QOR94357.1"/>
    <property type="molecule type" value="Genomic_DNA"/>
</dbReference>